<comment type="similarity">
    <text evidence="1">Belongs to the H-rev107 family.</text>
</comment>
<evidence type="ECO:0000256" key="4">
    <source>
        <dbReference type="ARBA" id="ARBA00023098"/>
    </source>
</evidence>
<dbReference type="GO" id="GO:0004623">
    <property type="term" value="F:phospholipase A2 activity"/>
    <property type="evidence" value="ECO:0007669"/>
    <property type="project" value="TreeGrafter"/>
</dbReference>
<dbReference type="Proteomes" id="UP000035680">
    <property type="component" value="Unassembled WGS sequence"/>
</dbReference>
<accession>A0A0K0EUZ5</accession>
<evidence type="ECO:0000259" key="6">
    <source>
        <dbReference type="PROSITE" id="PS51934"/>
    </source>
</evidence>
<dbReference type="AlphaFoldDB" id="A0A0K0EUZ5"/>
<dbReference type="WBParaSite" id="SVE_0034300.1">
    <property type="protein sequence ID" value="SVE_0034300.1"/>
    <property type="gene ID" value="SVE_0034300"/>
</dbReference>
<dbReference type="GO" id="GO:0008970">
    <property type="term" value="F:phospholipase A1 activity"/>
    <property type="evidence" value="ECO:0007669"/>
    <property type="project" value="TreeGrafter"/>
</dbReference>
<keyword evidence="5" id="KW-1133">Transmembrane helix</keyword>
<reference evidence="7" key="1">
    <citation type="submission" date="2014-07" db="EMBL/GenBank/DDBJ databases">
        <authorList>
            <person name="Martin A.A"/>
            <person name="De Silva N."/>
        </authorList>
    </citation>
    <scope>NUCLEOTIDE SEQUENCE</scope>
</reference>
<evidence type="ECO:0000256" key="2">
    <source>
        <dbReference type="ARBA" id="ARBA00022679"/>
    </source>
</evidence>
<proteinExistence type="inferred from homology"/>
<keyword evidence="5" id="KW-0472">Membrane</keyword>
<reference evidence="8" key="2">
    <citation type="submission" date="2015-08" db="UniProtKB">
        <authorList>
            <consortium name="WormBaseParasite"/>
        </authorList>
    </citation>
    <scope>IDENTIFICATION</scope>
</reference>
<dbReference type="GO" id="GO:0070292">
    <property type="term" value="P:N-acylphosphatidylethanolamine metabolic process"/>
    <property type="evidence" value="ECO:0007669"/>
    <property type="project" value="TreeGrafter"/>
</dbReference>
<sequence>MGEELVTPWGHVEDLLGILQPGDNLECKVGYGSGNGFFQHWGTYIGTKNNIHEVVHYSKGEIDIEDEKSHATSFSSCFKINGKEGSIQIDNLYDFSGKCLVRINNSMDKNHKPFPKVVIIERAKRRVGETEYDILTNNCEHFAKWARYGLSISKQAIFAETMMIFFVVGTFTKIMIMIVFIHIPVALAITITLSICITCCIGGYVLSLFVPFV</sequence>
<evidence type="ECO:0000313" key="7">
    <source>
        <dbReference type="Proteomes" id="UP000035680"/>
    </source>
</evidence>
<dbReference type="PANTHER" id="PTHR13943">
    <property type="entry name" value="HRAS-LIKE SUPPRESSOR - RELATED"/>
    <property type="match status" value="1"/>
</dbReference>
<dbReference type="GO" id="GO:0016410">
    <property type="term" value="F:N-acyltransferase activity"/>
    <property type="evidence" value="ECO:0007669"/>
    <property type="project" value="TreeGrafter"/>
</dbReference>
<evidence type="ECO:0000313" key="8">
    <source>
        <dbReference type="WBParaSite" id="SVE_0034300.1"/>
    </source>
</evidence>
<dbReference type="GO" id="GO:0005737">
    <property type="term" value="C:cytoplasm"/>
    <property type="evidence" value="ECO:0007669"/>
    <property type="project" value="TreeGrafter"/>
</dbReference>
<keyword evidence="4" id="KW-0443">Lipid metabolism</keyword>
<dbReference type="InterPro" id="IPR051496">
    <property type="entry name" value="H-rev107_PLA/AT"/>
</dbReference>
<dbReference type="PROSITE" id="PS51934">
    <property type="entry name" value="LRAT"/>
    <property type="match status" value="1"/>
</dbReference>
<protein>
    <submittedName>
        <fullName evidence="8">LRAT domain-containing protein</fullName>
    </submittedName>
</protein>
<feature type="transmembrane region" description="Helical" evidence="5">
    <location>
        <begin position="157"/>
        <end position="181"/>
    </location>
</feature>
<keyword evidence="5" id="KW-0812">Transmembrane</keyword>
<dbReference type="Pfam" id="PF04970">
    <property type="entry name" value="LRAT"/>
    <property type="match status" value="1"/>
</dbReference>
<name>A0A0K0EUZ5_STRVS</name>
<dbReference type="Gene3D" id="3.90.1720.10">
    <property type="entry name" value="endopeptidase domain like (from Nostoc punctiforme)"/>
    <property type="match status" value="1"/>
</dbReference>
<feature type="domain" description="LRAT" evidence="6">
    <location>
        <begin position="30"/>
        <end position="155"/>
    </location>
</feature>
<evidence type="ECO:0000256" key="3">
    <source>
        <dbReference type="ARBA" id="ARBA00022801"/>
    </source>
</evidence>
<evidence type="ECO:0000256" key="1">
    <source>
        <dbReference type="ARBA" id="ARBA00007824"/>
    </source>
</evidence>
<dbReference type="InterPro" id="IPR007053">
    <property type="entry name" value="LRAT_dom"/>
</dbReference>
<organism evidence="7 8">
    <name type="scientific">Strongyloides venezuelensis</name>
    <name type="common">Threadworm</name>
    <dbReference type="NCBI Taxonomy" id="75913"/>
    <lineage>
        <taxon>Eukaryota</taxon>
        <taxon>Metazoa</taxon>
        <taxon>Ecdysozoa</taxon>
        <taxon>Nematoda</taxon>
        <taxon>Chromadorea</taxon>
        <taxon>Rhabditida</taxon>
        <taxon>Tylenchina</taxon>
        <taxon>Panagrolaimomorpha</taxon>
        <taxon>Strongyloidoidea</taxon>
        <taxon>Strongyloididae</taxon>
        <taxon>Strongyloides</taxon>
    </lineage>
</organism>
<evidence type="ECO:0000256" key="5">
    <source>
        <dbReference type="SAM" id="Phobius"/>
    </source>
</evidence>
<dbReference type="STRING" id="75913.A0A0K0EUZ5"/>
<feature type="transmembrane region" description="Helical" evidence="5">
    <location>
        <begin position="187"/>
        <end position="210"/>
    </location>
</feature>
<dbReference type="PANTHER" id="PTHR13943:SF77">
    <property type="entry name" value="LRAT DOMAIN-CONTAINING PROTEIN"/>
    <property type="match status" value="1"/>
</dbReference>
<keyword evidence="3" id="KW-0378">Hydrolase</keyword>
<keyword evidence="7" id="KW-1185">Reference proteome</keyword>
<keyword evidence="2" id="KW-0808">Transferase</keyword>